<evidence type="ECO:0000256" key="4">
    <source>
        <dbReference type="ARBA" id="ARBA00023136"/>
    </source>
</evidence>
<feature type="transmembrane region" description="Helical" evidence="5">
    <location>
        <begin position="375"/>
        <end position="396"/>
    </location>
</feature>
<feature type="transmembrane region" description="Helical" evidence="5">
    <location>
        <begin position="434"/>
        <end position="458"/>
    </location>
</feature>
<dbReference type="PANTHER" id="PTHR43077">
    <property type="entry name" value="TRANSPORT PERMEASE YVFS-RELATED"/>
    <property type="match status" value="1"/>
</dbReference>
<comment type="subcellular location">
    <subcellularLocation>
        <location evidence="1">Membrane</location>
        <topology evidence="1">Multi-pass membrane protein</topology>
    </subcellularLocation>
</comment>
<proteinExistence type="predicted"/>
<evidence type="ECO:0000256" key="3">
    <source>
        <dbReference type="ARBA" id="ARBA00022989"/>
    </source>
</evidence>
<evidence type="ECO:0000313" key="8">
    <source>
        <dbReference type="Proteomes" id="UP000510682"/>
    </source>
</evidence>
<evidence type="ECO:0000259" key="6">
    <source>
        <dbReference type="Pfam" id="PF12698"/>
    </source>
</evidence>
<evidence type="ECO:0000256" key="2">
    <source>
        <dbReference type="ARBA" id="ARBA00022692"/>
    </source>
</evidence>
<dbReference type="NCBIfam" id="TIGR03057">
    <property type="entry name" value="xxxLxxG_by_4"/>
    <property type="match status" value="2"/>
</dbReference>
<keyword evidence="2 5" id="KW-0812">Transmembrane</keyword>
<dbReference type="PANTHER" id="PTHR43077:SF5">
    <property type="entry name" value="PHAGE INFECTION PROTEIN"/>
    <property type="match status" value="1"/>
</dbReference>
<dbReference type="KEGG" id="mgor:H0P51_00405"/>
<dbReference type="InterPro" id="IPR023908">
    <property type="entry name" value="xxxLxxG_rpt"/>
</dbReference>
<accession>A0A7D6I102</accession>
<feature type="transmembrane region" description="Helical" evidence="5">
    <location>
        <begin position="21"/>
        <end position="40"/>
    </location>
</feature>
<keyword evidence="3 5" id="KW-1133">Transmembrane helix</keyword>
<dbReference type="InterPro" id="IPR051328">
    <property type="entry name" value="T7SS_ABC-Transporter"/>
</dbReference>
<gene>
    <name evidence="7" type="ORF">H0P51_00405</name>
</gene>
<evidence type="ECO:0000256" key="1">
    <source>
        <dbReference type="ARBA" id="ARBA00004141"/>
    </source>
</evidence>
<reference evidence="7 8" key="2">
    <citation type="submission" date="2020-07" db="EMBL/GenBank/DDBJ databases">
        <authorList>
            <person name="Yu X."/>
        </authorList>
    </citation>
    <scope>NUCLEOTIDE SEQUENCE [LARGE SCALE GENOMIC DNA]</scope>
    <source>
        <strain evidence="8">24</strain>
    </source>
</reference>
<protein>
    <submittedName>
        <fullName evidence="7">ABC transporter permease</fullName>
    </submittedName>
</protein>
<feature type="transmembrane region" description="Helical" evidence="5">
    <location>
        <begin position="487"/>
        <end position="506"/>
    </location>
</feature>
<organism evidence="7 8">
    <name type="scientific">Mycobacterium vicinigordonae</name>
    <dbReference type="NCBI Taxonomy" id="1719132"/>
    <lineage>
        <taxon>Bacteria</taxon>
        <taxon>Bacillati</taxon>
        <taxon>Actinomycetota</taxon>
        <taxon>Actinomycetes</taxon>
        <taxon>Mycobacteriales</taxon>
        <taxon>Mycobacteriaceae</taxon>
        <taxon>Mycobacterium</taxon>
    </lineage>
</organism>
<dbReference type="Proteomes" id="UP000510682">
    <property type="component" value="Chromosome"/>
</dbReference>
<name>A0A7D6I102_9MYCO</name>
<dbReference type="InterPro" id="IPR013525">
    <property type="entry name" value="ABC2_TM"/>
</dbReference>
<keyword evidence="8" id="KW-1185">Reference proteome</keyword>
<evidence type="ECO:0000313" key="7">
    <source>
        <dbReference type="EMBL" id="QLL07534.1"/>
    </source>
</evidence>
<dbReference type="EMBL" id="CP059165">
    <property type="protein sequence ID" value="QLL07534.1"/>
    <property type="molecule type" value="Genomic_DNA"/>
</dbReference>
<feature type="transmembrane region" description="Helical" evidence="5">
    <location>
        <begin position="402"/>
        <end position="422"/>
    </location>
</feature>
<dbReference type="GO" id="GO:0140359">
    <property type="term" value="F:ABC-type transporter activity"/>
    <property type="evidence" value="ECO:0007669"/>
    <property type="project" value="InterPro"/>
</dbReference>
<reference evidence="8" key="3">
    <citation type="submission" date="2023-07" db="EMBL/GenBank/DDBJ databases">
        <title>Description of Mycobacterium gordonae subsp. intergordonae subsp.nov. and Mycobacterium gordonae subsp. gordonae subsp. nov.</title>
        <authorList>
            <person name="Huang H."/>
        </authorList>
    </citation>
    <scope>NUCLEOTIDE SEQUENCE [LARGE SCALE GENOMIC DNA]</scope>
    <source>
        <strain evidence="8">24</strain>
    </source>
</reference>
<reference evidence="8" key="1">
    <citation type="submission" date="2020-07" db="EMBL/GenBank/DDBJ databases">
        <title>Description of Mycobacterium gordonae subsp. intergordonae subsp.nov. and Mycobacterium gordonae subsp. gordonae subsp. nov.</title>
        <authorList>
            <person name="Yu X."/>
        </authorList>
    </citation>
    <scope>NUCLEOTIDE SEQUENCE [LARGE SCALE GENOMIC DNA]</scope>
    <source>
        <strain evidence="8">24</strain>
    </source>
</reference>
<evidence type="ECO:0000256" key="5">
    <source>
        <dbReference type="SAM" id="Phobius"/>
    </source>
</evidence>
<dbReference type="Gene3D" id="3.40.1710.10">
    <property type="entry name" value="abc type-2 transporter like domain"/>
    <property type="match status" value="1"/>
</dbReference>
<feature type="transmembrane region" description="Helical" evidence="5">
    <location>
        <begin position="330"/>
        <end position="354"/>
    </location>
</feature>
<dbReference type="RefSeq" id="WP_180916107.1">
    <property type="nucleotide sequence ID" value="NZ_CP059165.1"/>
</dbReference>
<dbReference type="GO" id="GO:0016020">
    <property type="term" value="C:membrane"/>
    <property type="evidence" value="ECO:0007669"/>
    <property type="project" value="UniProtKB-SubCell"/>
</dbReference>
<dbReference type="NCBIfam" id="TIGR03061">
    <property type="entry name" value="pip_yhgE_Nterm"/>
    <property type="match status" value="1"/>
</dbReference>
<dbReference type="Pfam" id="PF12698">
    <property type="entry name" value="ABC2_membrane_3"/>
    <property type="match status" value="1"/>
</dbReference>
<sequence length="527" mass="54364">MNSTDLRVRPTPPDAATWRTWASLIVLPVLVLTLFLWAFWSPQTNHGAATAAVVNDDHPVTIDGQTLPLGRQLAANLITAHAAYSWVLTDAADARNGLARGRYGAVVYIPSDFSAKATSSASPNPLAAGQAQIRVQTSNATGVADPLVSTQIAEVILHTLNQQIVKTYLDKVYLSFSTIHDQLDHAASGATQLADGADQLSTGATQLSTGTAQLAGGLNDAEAKLNDARAAVNGLQHQLQVPPPPSGGPLSQIERLAAGLDSAAVGATKVNDGAHQLDSGLRQLSSGAHQLAEQLARGRDQVPSYDQAQRERLTNVAATPAVALTDTTDLGAAVAAVGVTLALWSAALATYIITRALPAAVLTSRESTRAIVARAAAPGVAVALTAAAVVTAILLSVLHLSPTRWCALLGVTALAALTFTALNQAATAILRRPGRFLCITVLVLAIVTNLTSTIPATLHTLGSYLPTHAAVLALRGVITGSDSVGGGIGQLMAWLIGAAAATLLITEHRRALSSAQLQLGRNTPPLA</sequence>
<keyword evidence="4 5" id="KW-0472">Membrane</keyword>
<feature type="domain" description="ABC-2 type transporter transmembrane" evidence="6">
    <location>
        <begin position="18"/>
        <end position="174"/>
    </location>
</feature>
<dbReference type="AlphaFoldDB" id="A0A7D6I102"/>
<dbReference type="InterPro" id="IPR017500">
    <property type="entry name" value="Phage_infect_YhgE_N"/>
</dbReference>